<dbReference type="PROSITE" id="PS50007">
    <property type="entry name" value="PIPLC_X_DOMAIN"/>
    <property type="match status" value="1"/>
</dbReference>
<feature type="region of interest" description="Disordered" evidence="7">
    <location>
        <begin position="788"/>
        <end position="824"/>
    </location>
</feature>
<dbReference type="SUPFAM" id="SSF47473">
    <property type="entry name" value="EF-hand"/>
    <property type="match status" value="1"/>
</dbReference>
<dbReference type="PANTHER" id="PTHR10336:SF36">
    <property type="entry name" value="1-PHOSPHATIDYLINOSITOL 4,5-BISPHOSPHATE PHOSPHODIESTERASE BETA-4"/>
    <property type="match status" value="1"/>
</dbReference>
<dbReference type="InterPro" id="IPR017946">
    <property type="entry name" value="PLC-like_Pdiesterase_TIM-brl"/>
</dbReference>
<dbReference type="CDD" id="cd00275">
    <property type="entry name" value="C2_PLC_like"/>
    <property type="match status" value="1"/>
</dbReference>
<evidence type="ECO:0000256" key="4">
    <source>
        <dbReference type="ARBA" id="ARBA00023098"/>
    </source>
</evidence>
<dbReference type="Gene3D" id="2.30.29.30">
    <property type="entry name" value="Pleckstrin-homology domain (PH domain)/Phosphotyrosine-binding domain (PTB)"/>
    <property type="match status" value="1"/>
</dbReference>
<evidence type="ECO:0000256" key="7">
    <source>
        <dbReference type="SAM" id="MobiDB-lite"/>
    </source>
</evidence>
<evidence type="ECO:0000256" key="6">
    <source>
        <dbReference type="RuleBase" id="RU361133"/>
    </source>
</evidence>
<evidence type="ECO:0000259" key="8">
    <source>
        <dbReference type="PROSITE" id="PS50004"/>
    </source>
</evidence>
<accession>A0A5N5QN49</accession>
<dbReference type="GO" id="GO:0005509">
    <property type="term" value="F:calcium ion binding"/>
    <property type="evidence" value="ECO:0007669"/>
    <property type="project" value="InterPro"/>
</dbReference>
<dbReference type="InterPro" id="IPR000008">
    <property type="entry name" value="C2_dom"/>
</dbReference>
<keyword evidence="5" id="KW-0807">Transducer</keyword>
<dbReference type="InterPro" id="IPR001711">
    <property type="entry name" value="PLipase_C_Pinositol-sp_Y"/>
</dbReference>
<dbReference type="SUPFAM" id="SSF51695">
    <property type="entry name" value="PLC-like phosphodiesterases"/>
    <property type="match status" value="1"/>
</dbReference>
<reference evidence="11 12" key="1">
    <citation type="journal article" date="2019" name="Fungal Biol. Biotechnol.">
        <title>Draft genome sequence of fastidious pathogen Ceratobasidium theobromae, which causes vascular-streak dieback in Theobroma cacao.</title>
        <authorList>
            <person name="Ali S.S."/>
            <person name="Asman A."/>
            <person name="Shao J."/>
            <person name="Firmansyah A.P."/>
            <person name="Susilo A.W."/>
            <person name="Rosmana A."/>
            <person name="McMahon P."/>
            <person name="Junaid M."/>
            <person name="Guest D."/>
            <person name="Kheng T.Y."/>
            <person name="Meinhardt L.W."/>
            <person name="Bailey B.A."/>
        </authorList>
    </citation>
    <scope>NUCLEOTIDE SEQUENCE [LARGE SCALE GENOMIC DNA]</scope>
    <source>
        <strain evidence="11 12">CT2</strain>
    </source>
</reference>
<dbReference type="PROSITE" id="PS50004">
    <property type="entry name" value="C2"/>
    <property type="match status" value="1"/>
</dbReference>
<dbReference type="PROSITE" id="PS50222">
    <property type="entry name" value="EF_HAND_2"/>
    <property type="match status" value="1"/>
</dbReference>
<dbReference type="PRINTS" id="PR00390">
    <property type="entry name" value="PHPHLIPASEC"/>
</dbReference>
<dbReference type="InterPro" id="IPR037755">
    <property type="entry name" value="Plc1_PH"/>
</dbReference>
<feature type="region of interest" description="Disordered" evidence="7">
    <location>
        <begin position="83"/>
        <end position="135"/>
    </location>
</feature>
<dbReference type="OrthoDB" id="269822at2759"/>
<dbReference type="InterPro" id="IPR011992">
    <property type="entry name" value="EF-hand-dom_pair"/>
</dbReference>
<evidence type="ECO:0000256" key="3">
    <source>
        <dbReference type="ARBA" id="ARBA00022963"/>
    </source>
</evidence>
<evidence type="ECO:0000256" key="1">
    <source>
        <dbReference type="ARBA" id="ARBA00012368"/>
    </source>
</evidence>
<feature type="compositionally biased region" description="Polar residues" evidence="7">
    <location>
        <begin position="97"/>
        <end position="117"/>
    </location>
</feature>
<dbReference type="InterPro" id="IPR011993">
    <property type="entry name" value="PH-like_dom_sf"/>
</dbReference>
<dbReference type="InterPro" id="IPR001192">
    <property type="entry name" value="PI-PLC_fam"/>
</dbReference>
<dbReference type="InterPro" id="IPR002048">
    <property type="entry name" value="EF_hand_dom"/>
</dbReference>
<dbReference type="Pfam" id="PF00387">
    <property type="entry name" value="PI-PLC-Y"/>
    <property type="match status" value="1"/>
</dbReference>
<keyword evidence="4 6" id="KW-0443">Lipid metabolism</keyword>
<dbReference type="PANTHER" id="PTHR10336">
    <property type="entry name" value="PHOSPHOINOSITIDE-SPECIFIC PHOSPHOLIPASE C FAMILY PROTEIN"/>
    <property type="match status" value="1"/>
</dbReference>
<feature type="compositionally biased region" description="Low complexity" evidence="7">
    <location>
        <begin position="395"/>
        <end position="441"/>
    </location>
</feature>
<feature type="compositionally biased region" description="Low complexity" evidence="7">
    <location>
        <begin position="788"/>
        <end position="800"/>
    </location>
</feature>
<comment type="catalytic activity">
    <reaction evidence="6">
        <text>a 1,2-diacyl-sn-glycero-3-phospho-(1D-myo-inositol-4,5-bisphosphate) + H2O = 1D-myo-inositol 1,4,5-trisphosphate + a 1,2-diacyl-sn-glycerol + H(+)</text>
        <dbReference type="Rhea" id="RHEA:33179"/>
        <dbReference type="ChEBI" id="CHEBI:15377"/>
        <dbReference type="ChEBI" id="CHEBI:15378"/>
        <dbReference type="ChEBI" id="CHEBI:17815"/>
        <dbReference type="ChEBI" id="CHEBI:58456"/>
        <dbReference type="ChEBI" id="CHEBI:203600"/>
        <dbReference type="EC" id="3.1.4.11"/>
    </reaction>
</comment>
<evidence type="ECO:0000256" key="2">
    <source>
        <dbReference type="ARBA" id="ARBA00022801"/>
    </source>
</evidence>
<feature type="domain" description="PI-PLC Y-box" evidence="9">
    <location>
        <begin position="830"/>
        <end position="945"/>
    </location>
</feature>
<keyword evidence="2 6" id="KW-0378">Hydrolase</keyword>
<dbReference type="EMBL" id="SSOP01000049">
    <property type="protein sequence ID" value="KAB5592951.1"/>
    <property type="molecule type" value="Genomic_DNA"/>
</dbReference>
<evidence type="ECO:0000313" key="11">
    <source>
        <dbReference type="EMBL" id="KAB5592951.1"/>
    </source>
</evidence>
<name>A0A5N5QN49_9AGAM</name>
<dbReference type="Gene3D" id="3.20.20.190">
    <property type="entry name" value="Phosphatidylinositol (PI) phosphodiesterase"/>
    <property type="match status" value="1"/>
</dbReference>
<dbReference type="Proteomes" id="UP000383932">
    <property type="component" value="Unassembled WGS sequence"/>
</dbReference>
<dbReference type="Pfam" id="PF00388">
    <property type="entry name" value="PI-PLC-X"/>
    <property type="match status" value="1"/>
</dbReference>
<dbReference type="Gene3D" id="1.10.238.10">
    <property type="entry name" value="EF-hand"/>
    <property type="match status" value="1"/>
</dbReference>
<organism evidence="11 12">
    <name type="scientific">Ceratobasidium theobromae</name>
    <dbReference type="NCBI Taxonomy" id="1582974"/>
    <lineage>
        <taxon>Eukaryota</taxon>
        <taxon>Fungi</taxon>
        <taxon>Dikarya</taxon>
        <taxon>Basidiomycota</taxon>
        <taxon>Agaricomycotina</taxon>
        <taxon>Agaricomycetes</taxon>
        <taxon>Cantharellales</taxon>
        <taxon>Ceratobasidiaceae</taxon>
        <taxon>Ceratobasidium</taxon>
    </lineage>
</organism>
<dbReference type="SMART" id="SM00148">
    <property type="entry name" value="PLCXc"/>
    <property type="match status" value="1"/>
</dbReference>
<dbReference type="InterPro" id="IPR035892">
    <property type="entry name" value="C2_domain_sf"/>
</dbReference>
<gene>
    <name evidence="11" type="ORF">CTheo_3586</name>
</gene>
<keyword evidence="12" id="KW-1185">Reference proteome</keyword>
<comment type="caution">
    <text evidence="11">The sequence shown here is derived from an EMBL/GenBank/DDBJ whole genome shotgun (WGS) entry which is preliminary data.</text>
</comment>
<dbReference type="AlphaFoldDB" id="A0A5N5QN49"/>
<dbReference type="SUPFAM" id="SSF50729">
    <property type="entry name" value="PH domain-like"/>
    <property type="match status" value="1"/>
</dbReference>
<feature type="region of interest" description="Disordered" evidence="7">
    <location>
        <begin position="705"/>
        <end position="726"/>
    </location>
</feature>
<protein>
    <recommendedName>
        <fullName evidence="1 6">Phosphoinositide phospholipase C</fullName>
        <ecNumber evidence="1 6">3.1.4.11</ecNumber>
    </recommendedName>
</protein>
<dbReference type="SMART" id="SM00149">
    <property type="entry name" value="PLCYc"/>
    <property type="match status" value="1"/>
</dbReference>
<proteinExistence type="predicted"/>
<dbReference type="GO" id="GO:0048015">
    <property type="term" value="P:phosphatidylinositol-mediated signaling"/>
    <property type="evidence" value="ECO:0007669"/>
    <property type="project" value="TreeGrafter"/>
</dbReference>
<keyword evidence="3 6" id="KW-0442">Lipid degradation</keyword>
<feature type="domain" description="C2" evidence="8">
    <location>
        <begin position="945"/>
        <end position="1097"/>
    </location>
</feature>
<dbReference type="SUPFAM" id="SSF49562">
    <property type="entry name" value="C2 domain (Calcium/lipid-binding domain, CaLB)"/>
    <property type="match status" value="1"/>
</dbReference>
<evidence type="ECO:0000259" key="10">
    <source>
        <dbReference type="PROSITE" id="PS50222"/>
    </source>
</evidence>
<feature type="compositionally biased region" description="Basic and acidic residues" evidence="7">
    <location>
        <begin position="1011"/>
        <end position="1024"/>
    </location>
</feature>
<feature type="region of interest" description="Disordered" evidence="7">
    <location>
        <begin position="391"/>
        <end position="461"/>
    </location>
</feature>
<evidence type="ECO:0000256" key="5">
    <source>
        <dbReference type="ARBA" id="ARBA00023224"/>
    </source>
</evidence>
<sequence length="1117" mass="124087">MHPLRRAEPLADGRTSVLVARRSLKDKVGAQLKRLLQRAKSIAAPDHPPDIAHRRTVSDTGIAAKRPPALVLTTWQSTPVVEEIQSPEQQPYLRDPTPTTQNSTSLFAADDISSSGTCDPAEDPADNPAYVSPSAPLDPDTHLEPIIPEALVRGTPLLKVTPKKTRQKFFRLDADQGLVTWQSEKAGIIYIENIKEIRIGDAARYYREQLKISPDREGCWMSIVYTSDNKYKLLHVVAYSRETMLLWYRTITSLRALRRNVMCGLVSPARMWERHYWRGADMSRDDRLEIDEIERLCRRLNVTIERHVLAERFKNADKGNKGYLDFSDFRIFVKTLQARPEIKRLWNRLRGDGLFDLEVFATFLKDEQGVHLSREEVERIFIKNATGGVVTLPGSDSTASTPALASTSTSPGARLASRVRSNTSPPSSRPSSPTPPRRSASFKAKTRSRSRSHSRSGALANSTANALAKLVPGGLGNKPTHTAAGPASPVICSYPEKHSVAAGIAPSTALGMPAPLHFTLDDFSAFLLSADNAAFGDDRHDMTRPLSEYYISSSHNTYLVGHQLVGESTIEGYIRALSSGCRSVEVDIWDGEREPVITHGRTLTGSVPLRHVAHAIAKYAFVASPYPVIISAEMHAGIEQQSMVAAIFKEAFGDALVTAPLDGSGWGGPGDIEELEVLPSPEMLKGRVLVKFKNALLSEVEVEVEDEVEEETDSAMSDTESLRGGSSGCIHGSCADFLAVDLGRAMSLAKRVRRSFRAPTRPQLSDFSPPMTPSNTFMLDPISAALAPPMSNSNLTSLPSPTSPPRKKQRAYSNRSDHPERPKLKMSRSLADLLIYTVGVKFRGLNKKERYPVEQMFSLSEKTANKLVKENGMGLVKHCRTNLVRLYPNGTRVSSTNYEPLRYWAAGVQLVAINWQTIDLGNMMNQSMFQRNGRAGYLLKPLVLRDKEKKETLARRTEHVLEITIISAQQIPRRRDENGRDIMKDSVVDPLVEVSLHVPDWPTAPVQDPRTSGEKRSEGAKGVDRRTYRTTAIKKNGFNPVWEESVSIPFTCVGDMWDLIFVRFAVLDDGDDDEPLAVYCASLGSLRRGYRHLPLHDLQFSQYLFSTLFVHISLRDV</sequence>
<dbReference type="GO" id="GO:0016042">
    <property type="term" value="P:lipid catabolic process"/>
    <property type="evidence" value="ECO:0007669"/>
    <property type="project" value="UniProtKB-KW"/>
</dbReference>
<dbReference type="CDD" id="cd13360">
    <property type="entry name" value="PH_PLC_fungal"/>
    <property type="match status" value="1"/>
</dbReference>
<dbReference type="GO" id="GO:0004435">
    <property type="term" value="F:phosphatidylinositol-4,5-bisphosphate phospholipase C activity"/>
    <property type="evidence" value="ECO:0007669"/>
    <property type="project" value="UniProtKB-EC"/>
</dbReference>
<feature type="region of interest" description="Disordered" evidence="7">
    <location>
        <begin position="1002"/>
        <end position="1024"/>
    </location>
</feature>
<dbReference type="EC" id="3.1.4.11" evidence="1 6"/>
<evidence type="ECO:0000313" key="12">
    <source>
        <dbReference type="Proteomes" id="UP000383932"/>
    </source>
</evidence>
<dbReference type="GO" id="GO:0051209">
    <property type="term" value="P:release of sequestered calcium ion into cytosol"/>
    <property type="evidence" value="ECO:0007669"/>
    <property type="project" value="TreeGrafter"/>
</dbReference>
<dbReference type="CDD" id="cd08598">
    <property type="entry name" value="PI-PLC1c_yeast"/>
    <property type="match status" value="1"/>
</dbReference>
<dbReference type="SMART" id="SM00239">
    <property type="entry name" value="C2"/>
    <property type="match status" value="1"/>
</dbReference>
<dbReference type="Gene3D" id="2.60.40.150">
    <property type="entry name" value="C2 domain"/>
    <property type="match status" value="1"/>
</dbReference>
<feature type="compositionally biased region" description="Basic residues" evidence="7">
    <location>
        <begin position="444"/>
        <end position="454"/>
    </location>
</feature>
<dbReference type="InterPro" id="IPR000909">
    <property type="entry name" value="PLipase_C_PInositol-sp_X_dom"/>
</dbReference>
<feature type="domain" description="EF-hand" evidence="10">
    <location>
        <begin position="304"/>
        <end position="339"/>
    </location>
</feature>
<evidence type="ECO:0000259" key="9">
    <source>
        <dbReference type="PROSITE" id="PS50008"/>
    </source>
</evidence>
<dbReference type="Pfam" id="PF00168">
    <property type="entry name" value="C2"/>
    <property type="match status" value="1"/>
</dbReference>
<dbReference type="PROSITE" id="PS50008">
    <property type="entry name" value="PIPLC_Y_DOMAIN"/>
    <property type="match status" value="1"/>
</dbReference>